<reference evidence="1" key="1">
    <citation type="submission" date="2018-05" db="EMBL/GenBank/DDBJ databases">
        <authorList>
            <person name="Lanie J.A."/>
            <person name="Ng W.-L."/>
            <person name="Kazmierczak K.M."/>
            <person name="Andrzejewski T.M."/>
            <person name="Davidsen T.M."/>
            <person name="Wayne K.J."/>
            <person name="Tettelin H."/>
            <person name="Glass J.I."/>
            <person name="Rusch D."/>
            <person name="Podicherti R."/>
            <person name="Tsui H.-C.T."/>
            <person name="Winkler M.E."/>
        </authorList>
    </citation>
    <scope>NUCLEOTIDE SEQUENCE</scope>
</reference>
<sequence length="163" mass="17145">VANPPDLSIELHPVGGEARPLSQFLTTFPMAAVVLDPFTHESSWLLDTARRILGIFSEADVRVAFLVTGAGVDGASRFLGPLTDQILTLADPDRSLVRSLGLETLPAFVAIRQDGSVIGSAEGWDPAAWRGAAAELADMTRWSRPEIPVAGDPAPYAGTAALG</sequence>
<gene>
    <name evidence="1" type="ORF">METZ01_LOCUS46189</name>
</gene>
<protein>
    <recommendedName>
        <fullName evidence="2">Thioredoxin domain-containing protein</fullName>
    </recommendedName>
</protein>
<evidence type="ECO:0008006" key="2">
    <source>
        <dbReference type="Google" id="ProtNLM"/>
    </source>
</evidence>
<dbReference type="AlphaFoldDB" id="A0A381RN90"/>
<organism evidence="1">
    <name type="scientific">marine metagenome</name>
    <dbReference type="NCBI Taxonomy" id="408172"/>
    <lineage>
        <taxon>unclassified sequences</taxon>
        <taxon>metagenomes</taxon>
        <taxon>ecological metagenomes</taxon>
    </lineage>
</organism>
<proteinExistence type="predicted"/>
<dbReference type="EMBL" id="UINC01002137">
    <property type="protein sequence ID" value="SUZ93335.1"/>
    <property type="molecule type" value="Genomic_DNA"/>
</dbReference>
<accession>A0A381RN90</accession>
<evidence type="ECO:0000313" key="1">
    <source>
        <dbReference type="EMBL" id="SUZ93335.1"/>
    </source>
</evidence>
<feature type="non-terminal residue" evidence="1">
    <location>
        <position position="1"/>
    </location>
</feature>
<name>A0A381RN90_9ZZZZ</name>